<dbReference type="AlphaFoldDB" id="Q602Y7"/>
<dbReference type="SUPFAM" id="SSF143749">
    <property type="entry name" value="Phage tail protein-like"/>
    <property type="match status" value="1"/>
</dbReference>
<dbReference type="InterPro" id="IPR018602">
    <property type="entry name" value="Gp37/STM4215"/>
</dbReference>
<name>Q602Y7_METCA</name>
<dbReference type="Proteomes" id="UP000006821">
    <property type="component" value="Chromosome"/>
</dbReference>
<dbReference type="STRING" id="243233.MCA2921"/>
<evidence type="ECO:0000313" key="1">
    <source>
        <dbReference type="EMBL" id="AAU90999.1"/>
    </source>
</evidence>
<evidence type="ECO:0000313" key="2">
    <source>
        <dbReference type="Proteomes" id="UP000006821"/>
    </source>
</evidence>
<dbReference type="Gene3D" id="3.30.2000.10">
    <property type="entry name" value="Phage tail protein-like"/>
    <property type="match status" value="1"/>
</dbReference>
<dbReference type="InterPro" id="IPR035934">
    <property type="entry name" value="Phage_tail_protein-like_sf"/>
</dbReference>
<dbReference type="GeneID" id="88225092"/>
<gene>
    <name evidence="1" type="ordered locus">MCA2921</name>
</gene>
<reference evidence="1 2" key="1">
    <citation type="journal article" date="2004" name="PLoS Biol.">
        <title>Genomic insights into methanotrophy: the complete genome sequence of Methylococcus capsulatus (Bath).</title>
        <authorList>
            <person name="Ward N.L."/>
            <person name="Larsen O."/>
            <person name="Sakwa J."/>
            <person name="Bruseth L."/>
            <person name="Khouri H.M."/>
            <person name="Durkin A.S."/>
            <person name="Dimitrov G."/>
            <person name="Jiang L."/>
            <person name="Scanlan D."/>
            <person name="Kang K.H."/>
            <person name="Lewis M.R."/>
            <person name="Nelson K.E."/>
            <person name="Methe B.A."/>
            <person name="Wu M."/>
            <person name="Heidelberg J.F."/>
            <person name="Paulsen I.T."/>
            <person name="Fouts D.E."/>
            <person name="Ravel J."/>
            <person name="Tettelin H."/>
            <person name="Ren Q."/>
            <person name="Read T.D."/>
            <person name="DeBoy R.T."/>
            <person name="Seshadri R."/>
            <person name="Salzberg S.L."/>
            <person name="Jensen H.B."/>
            <person name="Birkeland N.K."/>
            <person name="Nelson W.C."/>
            <person name="Dodson R.J."/>
            <person name="Grindhaug S.H."/>
            <person name="Holt I.E."/>
            <person name="Eidhammer I."/>
            <person name="Jonasen I."/>
            <person name="Vanaken S."/>
            <person name="Utterback T.R."/>
            <person name="Feldblyum T.V."/>
            <person name="Fraser C.M."/>
            <person name="Lillehaug J.R."/>
            <person name="Eisen J.A."/>
        </authorList>
    </citation>
    <scope>NUCLEOTIDE SEQUENCE [LARGE SCALE GENOMIC DNA]</scope>
    <source>
        <strain evidence="2">ATCC 33009 / NCIMB 11132 / Bath</strain>
    </source>
</reference>
<dbReference type="Pfam" id="PF09646">
    <property type="entry name" value="Gp37"/>
    <property type="match status" value="1"/>
</dbReference>
<dbReference type="EMBL" id="AE017282">
    <property type="protein sequence ID" value="AAU90999.1"/>
    <property type="molecule type" value="Genomic_DNA"/>
</dbReference>
<dbReference type="HOGENOM" id="CLU_129259_1_0_6"/>
<dbReference type="KEGG" id="mca:MCA2921"/>
<evidence type="ECO:0008006" key="3">
    <source>
        <dbReference type="Google" id="ProtNLM"/>
    </source>
</evidence>
<dbReference type="InterPro" id="IPR038042">
    <property type="entry name" value="Gp37-like"/>
</dbReference>
<proteinExistence type="predicted"/>
<sequence length="178" mass="19607">MSVAPNTIEALEAAIVARLGAALPDVEVAPYPADPANYQFLHPVGALLVRYHGSHYGALMDTDAVVQERLLAVEITFLFRALNGQDGLYAYLERARRVLTGFKPAGFGKVYPLRDAFLEEHGGEWRYAVDFCAPTLAIEDGCEEDGPLLKHVTTLDGYERAETVRQPDGSTTYEEYAQ</sequence>
<dbReference type="eggNOG" id="ENOG502Z8EE">
    <property type="taxonomic scope" value="Bacteria"/>
</dbReference>
<organism evidence="1 2">
    <name type="scientific">Methylococcus capsulatus (strain ATCC 33009 / NCIMB 11132 / Bath)</name>
    <dbReference type="NCBI Taxonomy" id="243233"/>
    <lineage>
        <taxon>Bacteria</taxon>
        <taxon>Pseudomonadati</taxon>
        <taxon>Pseudomonadota</taxon>
        <taxon>Gammaproteobacteria</taxon>
        <taxon>Methylococcales</taxon>
        <taxon>Methylococcaceae</taxon>
        <taxon>Methylococcus</taxon>
    </lineage>
</organism>
<accession>Q602Y7</accession>
<protein>
    <recommendedName>
        <fullName evidence="3">Gp37</fullName>
    </recommendedName>
</protein>
<dbReference type="RefSeq" id="WP_010962115.1">
    <property type="nucleotide sequence ID" value="NC_002977.6"/>
</dbReference>